<sequence length="394" mass="43313">MTEPQTFAAPARPAGEILWVHATSIERFLALCDIGQRLKAMRPDLVVLATWEAEMGAVPGFDGCDFMLGPLPGDQTSETKAFLSHWRPDLCLWAGGDLRRGLLRQLREQGGSALLVDILDSEMPARKLRWLPDQRHRIFSTFDAVFTPSKSVQSQLLRGGQMSPEQVLLTSRLRLSTVPPGCDQEALSTLQQDLGSRPVWLAARAQLEELPALLDAHRTALRLLHRMLLVIALDNPECRARARNLVQASGLQCADWDAGEELNDYTQILITDSAQLGLWYRLAPITLLASSLIQDMPGQNPLDALALGSVVLHGPGTGHHRVIYDQLAPLKATQQVKTAQALAKMVIHLSAPDMAAKRALAGWTAVTEGAEMTDQLIDRVQDILDLREDQDATS</sequence>
<keyword evidence="5 8" id="KW-0808">Transferase</keyword>
<dbReference type="EC" id="2.4.99.12" evidence="3 8"/>
<dbReference type="InterPro" id="IPR039901">
    <property type="entry name" value="Kdotransferase"/>
</dbReference>
<accession>A0ABQ0AGD4</accession>
<gene>
    <name evidence="10" type="ORF">NBRC116598_03710</name>
</gene>
<proteinExistence type="inferred from homology"/>
<comment type="pathway">
    <text evidence="2 8">Bacterial outer membrane biogenesis; LPS core biosynthesis.</text>
</comment>
<comment type="caution">
    <text evidence="10">The sequence shown here is derived from an EMBL/GenBank/DDBJ whole genome shotgun (WGS) entry which is preliminary data.</text>
</comment>
<evidence type="ECO:0000256" key="8">
    <source>
        <dbReference type="RuleBase" id="RU365103"/>
    </source>
</evidence>
<keyword evidence="11" id="KW-1185">Reference proteome</keyword>
<evidence type="ECO:0000256" key="4">
    <source>
        <dbReference type="ARBA" id="ARBA00019077"/>
    </source>
</evidence>
<comment type="function">
    <text evidence="1 8">Involved in lipopolysaccharide (LPS) biosynthesis. Catalyzes the transfer of 3-deoxy-D-manno-octulosonate (Kdo) residue(s) from CMP-Kdo to lipid IV(A), the tetraacyldisaccharide-1,4'-bisphosphate precursor of lipid A.</text>
</comment>
<organism evidence="10 11">
    <name type="scientific">Pseudophaeobacter arcticus</name>
    <dbReference type="NCBI Taxonomy" id="385492"/>
    <lineage>
        <taxon>Bacteria</taxon>
        <taxon>Pseudomonadati</taxon>
        <taxon>Pseudomonadota</taxon>
        <taxon>Alphaproteobacteria</taxon>
        <taxon>Rhodobacterales</taxon>
        <taxon>Paracoccaceae</taxon>
        <taxon>Pseudophaeobacter</taxon>
    </lineage>
</organism>
<dbReference type="InterPro" id="IPR038107">
    <property type="entry name" value="Glycos_transf_N_sf"/>
</dbReference>
<dbReference type="InterPro" id="IPR007507">
    <property type="entry name" value="Glycos_transf_N"/>
</dbReference>
<keyword evidence="8" id="KW-1003">Cell membrane</keyword>
<evidence type="ECO:0000259" key="9">
    <source>
        <dbReference type="Pfam" id="PF04413"/>
    </source>
</evidence>
<evidence type="ECO:0000256" key="2">
    <source>
        <dbReference type="ARBA" id="ARBA00004713"/>
    </source>
</evidence>
<evidence type="ECO:0000256" key="6">
    <source>
        <dbReference type="ARBA" id="ARBA00031445"/>
    </source>
</evidence>
<comment type="subcellular location">
    <subcellularLocation>
        <location evidence="8">Cell membrane</location>
    </subcellularLocation>
</comment>
<dbReference type="PANTHER" id="PTHR42755:SF1">
    <property type="entry name" value="3-DEOXY-D-MANNO-OCTULOSONIC ACID TRANSFERASE, MITOCHONDRIAL-RELATED"/>
    <property type="match status" value="1"/>
</dbReference>
<comment type="catalytic activity">
    <reaction evidence="7 8">
        <text>lipid IVA (E. coli) + CMP-3-deoxy-beta-D-manno-octulosonate = alpha-Kdo-(2-&gt;6)-lipid IVA (E. coli) + CMP + H(+)</text>
        <dbReference type="Rhea" id="RHEA:28066"/>
        <dbReference type="ChEBI" id="CHEBI:15378"/>
        <dbReference type="ChEBI" id="CHEBI:58603"/>
        <dbReference type="ChEBI" id="CHEBI:60364"/>
        <dbReference type="ChEBI" id="CHEBI:60377"/>
        <dbReference type="ChEBI" id="CHEBI:85987"/>
        <dbReference type="EC" id="2.4.99.12"/>
    </reaction>
</comment>
<evidence type="ECO:0000256" key="7">
    <source>
        <dbReference type="ARBA" id="ARBA00049183"/>
    </source>
</evidence>
<reference evidence="10 11" key="1">
    <citation type="submission" date="2024-04" db="EMBL/GenBank/DDBJ databases">
        <title>Draft genome sequence of Pseudophaeobacter arcticus NBRC 116598.</title>
        <authorList>
            <person name="Miyakawa T."/>
            <person name="Kusuya Y."/>
            <person name="Miura T."/>
        </authorList>
    </citation>
    <scope>NUCLEOTIDE SEQUENCE [LARGE SCALE GENOMIC DNA]</scope>
    <source>
        <strain evidence="10 11">SU-CL00105</strain>
    </source>
</reference>
<dbReference type="RefSeq" id="WP_353396607.1">
    <property type="nucleotide sequence ID" value="NZ_BAABWU010000001.1"/>
</dbReference>
<dbReference type="PANTHER" id="PTHR42755">
    <property type="entry name" value="3-DEOXY-MANNO-OCTULOSONATE CYTIDYLYLTRANSFERASE"/>
    <property type="match status" value="1"/>
</dbReference>
<evidence type="ECO:0000256" key="5">
    <source>
        <dbReference type="ARBA" id="ARBA00022679"/>
    </source>
</evidence>
<dbReference type="Proteomes" id="UP001441944">
    <property type="component" value="Unassembled WGS sequence"/>
</dbReference>
<evidence type="ECO:0000256" key="3">
    <source>
        <dbReference type="ARBA" id="ARBA00012621"/>
    </source>
</evidence>
<dbReference type="Gene3D" id="3.40.50.2000">
    <property type="entry name" value="Glycogen Phosphorylase B"/>
    <property type="match status" value="1"/>
</dbReference>
<evidence type="ECO:0000313" key="11">
    <source>
        <dbReference type="Proteomes" id="UP001441944"/>
    </source>
</evidence>
<comment type="similarity">
    <text evidence="8">Belongs to the glycosyltransferase group 1 family.</text>
</comment>
<dbReference type="Pfam" id="PF04413">
    <property type="entry name" value="Glycos_transf_N"/>
    <property type="match status" value="1"/>
</dbReference>
<dbReference type="EMBL" id="BAABWU010000001">
    <property type="protein sequence ID" value="GAA6194927.1"/>
    <property type="molecule type" value="Genomic_DNA"/>
</dbReference>
<dbReference type="SUPFAM" id="SSF53756">
    <property type="entry name" value="UDP-Glycosyltransferase/glycogen phosphorylase"/>
    <property type="match status" value="1"/>
</dbReference>
<name>A0ABQ0AGD4_9RHOB</name>
<protein>
    <recommendedName>
        <fullName evidence="4 8">3-deoxy-D-manno-octulosonic acid transferase</fullName>
        <shortName evidence="8">Kdo transferase</shortName>
        <ecNumber evidence="3 8">2.4.99.12</ecNumber>
    </recommendedName>
    <alternativeName>
        <fullName evidence="6 8">Lipid IV(A) 3-deoxy-D-manno-octulosonic acid transferase</fullName>
    </alternativeName>
</protein>
<evidence type="ECO:0000313" key="10">
    <source>
        <dbReference type="EMBL" id="GAA6194927.1"/>
    </source>
</evidence>
<keyword evidence="8" id="KW-0472">Membrane</keyword>
<dbReference type="Gene3D" id="3.40.50.11720">
    <property type="entry name" value="3-Deoxy-D-manno-octulosonic-acid transferase, N-terminal domain"/>
    <property type="match status" value="1"/>
</dbReference>
<evidence type="ECO:0000256" key="1">
    <source>
        <dbReference type="ARBA" id="ARBA00003394"/>
    </source>
</evidence>
<feature type="domain" description="3-deoxy-D-manno-octulosonic-acid transferase N-terminal" evidence="9">
    <location>
        <begin position="12"/>
        <end position="174"/>
    </location>
</feature>
<keyword evidence="8" id="KW-0448">Lipopolysaccharide biosynthesis</keyword>